<dbReference type="Gene3D" id="3.40.50.720">
    <property type="entry name" value="NAD(P)-binding Rossmann-like Domain"/>
    <property type="match status" value="1"/>
</dbReference>
<dbReference type="EMBL" id="JABBWG010000002">
    <property type="protein sequence ID" value="KAG1826295.1"/>
    <property type="molecule type" value="Genomic_DNA"/>
</dbReference>
<gene>
    <name evidence="1" type="ORF">BJ212DRAFT_1512133</name>
</gene>
<dbReference type="GeneID" id="64635668"/>
<evidence type="ECO:0000313" key="2">
    <source>
        <dbReference type="Proteomes" id="UP000807769"/>
    </source>
</evidence>
<organism evidence="1 2">
    <name type="scientific">Suillus subaureus</name>
    <dbReference type="NCBI Taxonomy" id="48587"/>
    <lineage>
        <taxon>Eukaryota</taxon>
        <taxon>Fungi</taxon>
        <taxon>Dikarya</taxon>
        <taxon>Basidiomycota</taxon>
        <taxon>Agaricomycotina</taxon>
        <taxon>Agaricomycetes</taxon>
        <taxon>Agaricomycetidae</taxon>
        <taxon>Boletales</taxon>
        <taxon>Suillineae</taxon>
        <taxon>Suillaceae</taxon>
        <taxon>Suillus</taxon>
    </lineage>
</organism>
<dbReference type="RefSeq" id="XP_041199548.1">
    <property type="nucleotide sequence ID" value="XM_041341652.1"/>
</dbReference>
<proteinExistence type="predicted"/>
<protein>
    <submittedName>
        <fullName evidence="1">Uncharacterized protein</fullName>
    </submittedName>
</protein>
<name>A0A9P7EMU3_9AGAM</name>
<evidence type="ECO:0000313" key="1">
    <source>
        <dbReference type="EMBL" id="KAG1826295.1"/>
    </source>
</evidence>
<comment type="caution">
    <text evidence="1">The sequence shown here is derived from an EMBL/GenBank/DDBJ whole genome shotgun (WGS) entry which is preliminary data.</text>
</comment>
<feature type="non-terminal residue" evidence="1">
    <location>
        <position position="148"/>
    </location>
</feature>
<dbReference type="AlphaFoldDB" id="A0A9P7EMU3"/>
<dbReference type="Gene3D" id="3.30.9.10">
    <property type="entry name" value="D-Amino Acid Oxidase, subunit A, domain 2"/>
    <property type="match status" value="1"/>
</dbReference>
<dbReference type="Proteomes" id="UP000807769">
    <property type="component" value="Unassembled WGS sequence"/>
</dbReference>
<keyword evidence="2" id="KW-1185">Reference proteome</keyword>
<accession>A0A9P7EMU3</accession>
<reference evidence="1" key="1">
    <citation type="journal article" date="2020" name="New Phytol.">
        <title>Comparative genomics reveals dynamic genome evolution in host specialist ectomycorrhizal fungi.</title>
        <authorList>
            <person name="Lofgren L.A."/>
            <person name="Nguyen N.H."/>
            <person name="Vilgalys R."/>
            <person name="Ruytinx J."/>
            <person name="Liao H.L."/>
            <person name="Branco S."/>
            <person name="Kuo A."/>
            <person name="LaButti K."/>
            <person name="Lipzen A."/>
            <person name="Andreopoulos W."/>
            <person name="Pangilinan J."/>
            <person name="Riley R."/>
            <person name="Hundley H."/>
            <person name="Na H."/>
            <person name="Barry K."/>
            <person name="Grigoriev I.V."/>
            <person name="Stajich J.E."/>
            <person name="Kennedy P.G."/>
        </authorList>
    </citation>
    <scope>NUCLEOTIDE SEQUENCE</scope>
    <source>
        <strain evidence="1">MN1</strain>
    </source>
</reference>
<dbReference type="OrthoDB" id="2015447at2759"/>
<sequence>FSLLSDFQIPAPYKVGIAYDAVCVNPLEYLPWLRSKLKSSVANKQRVQKTGLLVNATSLGPRSLIGVEDTAPLLNREQFISTVVPSLSYPDMQLCVGARMSEHVTCITCPGMIEVNAALLNNGTYQIGKWDIPLGMSVAMWIFERCSV</sequence>